<dbReference type="GO" id="GO:0006103">
    <property type="term" value="P:2-oxoglutarate metabolic process"/>
    <property type="evidence" value="ECO:0007669"/>
    <property type="project" value="TreeGrafter"/>
</dbReference>
<dbReference type="Gene3D" id="3.50.50.60">
    <property type="entry name" value="FAD/NAD(P)-binding domain"/>
    <property type="match status" value="2"/>
</dbReference>
<name>A0A844GUL0_9CHRO</name>
<keyword evidence="6 14" id="KW-0560">Oxidoreductase</keyword>
<evidence type="ECO:0000256" key="11">
    <source>
        <dbReference type="PIRSR" id="PIRSR000350-2"/>
    </source>
</evidence>
<dbReference type="InterPro" id="IPR012999">
    <property type="entry name" value="Pyr_OxRdtase_I_AS"/>
</dbReference>
<dbReference type="AlphaFoldDB" id="A0A844GUL0"/>
<dbReference type="FunFam" id="3.30.390.30:FF:000001">
    <property type="entry name" value="Dihydrolipoyl dehydrogenase"/>
    <property type="match status" value="1"/>
</dbReference>
<evidence type="ECO:0000256" key="7">
    <source>
        <dbReference type="ARBA" id="ARBA00023027"/>
    </source>
</evidence>
<dbReference type="PRINTS" id="PR00368">
    <property type="entry name" value="FADPNR"/>
</dbReference>
<dbReference type="Gene3D" id="3.30.390.30">
    <property type="match status" value="1"/>
</dbReference>
<dbReference type="PANTHER" id="PTHR22912">
    <property type="entry name" value="DISULFIDE OXIDOREDUCTASE"/>
    <property type="match status" value="1"/>
</dbReference>
<feature type="binding site" evidence="12">
    <location>
        <position position="119"/>
    </location>
    <ligand>
        <name>FAD</name>
        <dbReference type="ChEBI" id="CHEBI:57692"/>
    </ligand>
</feature>
<evidence type="ECO:0000256" key="6">
    <source>
        <dbReference type="ARBA" id="ARBA00023002"/>
    </source>
</evidence>
<sequence length="474" mass="50601">MSKSFNYDLIIIGAGVGGHGAALHAVKCGLKTAIVEAGDMGGTCVNRGCIPSKALLAASGKVRELRETEHLQSMGVTVGGVSFDRGTIASHANDLVSKIQSDLTNSLTRLKVDIIRGWGKVAESQKVIVIGDDGSEKVITAKDIMLCPGSVPFVPRGVEVDGKTVYTSDQAVKLESLPQWIAIIGSGYIGLEFADVYTALGSEITMIEAMDQLMPTFDPDIAKIAERVLINSRDIETYTGVFATKITPGNPVKIELTDAKTKEIVDVLEVDACLVATGRIPATKNLGLENLGIETERGFIPVNDKMQVLKDGKVVPHLWAVGDANGKMMLAHAASGQGIIAVENMCGRDKTIDYRSIPAAAFTHPEISYVGLNEPQAKELGKNDGFEVATARTYFKGNSKALAEKETDGIAKIIFRKDTGELLGVHIIGIHASDLIQEAANAIASRQTVHELAFNVHAHPTLSEVLDEAYKRAS</sequence>
<dbReference type="EC" id="1.8.1.4" evidence="2 14"/>
<feature type="binding site" evidence="12">
    <location>
        <begin position="329"/>
        <end position="332"/>
    </location>
    <ligand>
        <name>FAD</name>
        <dbReference type="ChEBI" id="CHEBI:57692"/>
    </ligand>
</feature>
<dbReference type="InterPro" id="IPR006258">
    <property type="entry name" value="Lipoamide_DH"/>
</dbReference>
<dbReference type="PANTHER" id="PTHR22912:SF151">
    <property type="entry name" value="DIHYDROLIPOYL DEHYDROGENASE, MITOCHONDRIAL"/>
    <property type="match status" value="1"/>
</dbReference>
<keyword evidence="5 12" id="KW-0274">FAD</keyword>
<dbReference type="GO" id="GO:0045252">
    <property type="term" value="C:oxoglutarate dehydrogenase complex"/>
    <property type="evidence" value="ECO:0007669"/>
    <property type="project" value="TreeGrafter"/>
</dbReference>
<dbReference type="InterPro" id="IPR016156">
    <property type="entry name" value="FAD/NAD-linked_Rdtase_dimer_sf"/>
</dbReference>
<dbReference type="PRINTS" id="PR00411">
    <property type="entry name" value="PNDRDTASEI"/>
</dbReference>
<reference evidence="17 18" key="1">
    <citation type="submission" date="2019-11" db="EMBL/GenBank/DDBJ databases">
        <title>Isolation of a new High Light Tolerant Cyanobacteria.</title>
        <authorList>
            <person name="Dobson Z."/>
            <person name="Vaughn N."/>
            <person name="Vaughn M."/>
            <person name="Fromme P."/>
            <person name="Mazor Y."/>
        </authorList>
    </citation>
    <scope>NUCLEOTIDE SEQUENCE [LARGE SCALE GENOMIC DNA]</scope>
    <source>
        <strain evidence="17 18">0216</strain>
    </source>
</reference>
<keyword evidence="9 14" id="KW-0676">Redox-active center</keyword>
<feature type="disulfide bond" description="Redox-active" evidence="13">
    <location>
        <begin position="44"/>
        <end position="49"/>
    </location>
</feature>
<protein>
    <recommendedName>
        <fullName evidence="3 14">Dihydrolipoyl dehydrogenase</fullName>
        <ecNumber evidence="2 14">1.8.1.4</ecNumber>
    </recommendedName>
</protein>
<keyword evidence="8" id="KW-1015">Disulfide bond</keyword>
<dbReference type="SUPFAM" id="SSF51905">
    <property type="entry name" value="FAD/NAD(P)-binding domain"/>
    <property type="match status" value="1"/>
</dbReference>
<dbReference type="GO" id="GO:0004148">
    <property type="term" value="F:dihydrolipoyl dehydrogenase (NADH) activity"/>
    <property type="evidence" value="ECO:0007669"/>
    <property type="project" value="UniProtKB-EC"/>
</dbReference>
<evidence type="ECO:0000256" key="2">
    <source>
        <dbReference type="ARBA" id="ARBA00012608"/>
    </source>
</evidence>
<evidence type="ECO:0000256" key="8">
    <source>
        <dbReference type="ARBA" id="ARBA00023157"/>
    </source>
</evidence>
<feature type="binding site" evidence="12">
    <location>
        <position position="53"/>
    </location>
    <ligand>
        <name>FAD</name>
        <dbReference type="ChEBI" id="CHEBI:57692"/>
    </ligand>
</feature>
<accession>A0A844GUL0</accession>
<comment type="cofactor">
    <cofactor evidence="12 14">
        <name>FAD</name>
        <dbReference type="ChEBI" id="CHEBI:57692"/>
    </cofactor>
    <text evidence="12 14">Binds 1 FAD per subunit.</text>
</comment>
<gene>
    <name evidence="17" type="primary">lpdA</name>
    <name evidence="17" type="ORF">GGC33_12660</name>
</gene>
<feature type="domain" description="Pyridine nucleotide-disulphide oxidoreductase dimerisation" evidence="15">
    <location>
        <begin position="357"/>
        <end position="469"/>
    </location>
</feature>
<dbReference type="GO" id="GO:0050660">
    <property type="term" value="F:flavin adenine dinucleotide binding"/>
    <property type="evidence" value="ECO:0007669"/>
    <property type="project" value="InterPro"/>
</dbReference>
<keyword evidence="4 14" id="KW-0285">Flavoprotein</keyword>
<evidence type="ECO:0000313" key="18">
    <source>
        <dbReference type="Proteomes" id="UP000437131"/>
    </source>
</evidence>
<keyword evidence="7 12" id="KW-0520">NAD</keyword>
<evidence type="ECO:0000256" key="10">
    <source>
        <dbReference type="ARBA" id="ARBA00049187"/>
    </source>
</evidence>
<dbReference type="InterPro" id="IPR023753">
    <property type="entry name" value="FAD/NAD-binding_dom"/>
</dbReference>
<evidence type="ECO:0000256" key="12">
    <source>
        <dbReference type="PIRSR" id="PIRSR000350-3"/>
    </source>
</evidence>
<evidence type="ECO:0000256" key="3">
    <source>
        <dbReference type="ARBA" id="ARBA00016961"/>
    </source>
</evidence>
<evidence type="ECO:0000313" key="17">
    <source>
        <dbReference type="EMBL" id="MTF39770.1"/>
    </source>
</evidence>
<dbReference type="InterPro" id="IPR001100">
    <property type="entry name" value="Pyr_nuc-diS_OxRdtase"/>
</dbReference>
<proteinExistence type="inferred from homology"/>
<evidence type="ECO:0000259" key="16">
    <source>
        <dbReference type="Pfam" id="PF07992"/>
    </source>
</evidence>
<dbReference type="Pfam" id="PF02852">
    <property type="entry name" value="Pyr_redox_dim"/>
    <property type="match status" value="1"/>
</dbReference>
<dbReference type="PROSITE" id="PS00076">
    <property type="entry name" value="PYRIDINE_REDOX_1"/>
    <property type="match status" value="1"/>
</dbReference>
<evidence type="ECO:0000256" key="4">
    <source>
        <dbReference type="ARBA" id="ARBA00022630"/>
    </source>
</evidence>
<feature type="binding site" evidence="12">
    <location>
        <position position="278"/>
    </location>
    <ligand>
        <name>NAD(+)</name>
        <dbReference type="ChEBI" id="CHEBI:57540"/>
    </ligand>
</feature>
<dbReference type="InterPro" id="IPR036188">
    <property type="entry name" value="FAD/NAD-bd_sf"/>
</dbReference>
<dbReference type="PIRSF" id="PIRSF000350">
    <property type="entry name" value="Mercury_reductase_MerA"/>
    <property type="match status" value="1"/>
</dbReference>
<dbReference type="SUPFAM" id="SSF55424">
    <property type="entry name" value="FAD/NAD-linked reductases, dimerisation (C-terminal) domain"/>
    <property type="match status" value="1"/>
</dbReference>
<comment type="similarity">
    <text evidence="1 14">Belongs to the class-I pyridine nucleotide-disulfide oxidoreductase family.</text>
</comment>
<dbReference type="RefSeq" id="WP_155084227.1">
    <property type="nucleotide sequence ID" value="NZ_WMIA01000017.1"/>
</dbReference>
<evidence type="ECO:0000256" key="14">
    <source>
        <dbReference type="RuleBase" id="RU003692"/>
    </source>
</evidence>
<evidence type="ECO:0000256" key="13">
    <source>
        <dbReference type="PIRSR" id="PIRSR000350-4"/>
    </source>
</evidence>
<dbReference type="Pfam" id="PF07992">
    <property type="entry name" value="Pyr_redox_2"/>
    <property type="match status" value="1"/>
</dbReference>
<feature type="active site" description="Proton acceptor" evidence="11">
    <location>
        <position position="459"/>
    </location>
</feature>
<feature type="binding site" evidence="12">
    <location>
        <position position="323"/>
    </location>
    <ligand>
        <name>FAD</name>
        <dbReference type="ChEBI" id="CHEBI:57692"/>
    </ligand>
</feature>
<organism evidence="17 18">
    <name type="scientific">Cyanobacterium aponinum 0216</name>
    <dbReference type="NCBI Taxonomy" id="2676140"/>
    <lineage>
        <taxon>Bacteria</taxon>
        <taxon>Bacillati</taxon>
        <taxon>Cyanobacteriota</taxon>
        <taxon>Cyanophyceae</taxon>
        <taxon>Oscillatoriophycideae</taxon>
        <taxon>Chroococcales</taxon>
        <taxon>Geminocystaceae</taxon>
        <taxon>Cyanobacterium</taxon>
    </lineage>
</organism>
<feature type="domain" description="FAD/NAD(P)-binding" evidence="16">
    <location>
        <begin position="7"/>
        <end position="338"/>
    </location>
</feature>
<feature type="binding site" evidence="12">
    <location>
        <begin position="185"/>
        <end position="192"/>
    </location>
    <ligand>
        <name>NAD(+)</name>
        <dbReference type="ChEBI" id="CHEBI:57540"/>
    </ligand>
</feature>
<comment type="catalytic activity">
    <reaction evidence="10 14">
        <text>N(6)-[(R)-dihydrolipoyl]-L-lysyl-[protein] + NAD(+) = N(6)-[(R)-lipoyl]-L-lysyl-[protein] + NADH + H(+)</text>
        <dbReference type="Rhea" id="RHEA:15045"/>
        <dbReference type="Rhea" id="RHEA-COMP:10474"/>
        <dbReference type="Rhea" id="RHEA-COMP:10475"/>
        <dbReference type="ChEBI" id="CHEBI:15378"/>
        <dbReference type="ChEBI" id="CHEBI:57540"/>
        <dbReference type="ChEBI" id="CHEBI:57945"/>
        <dbReference type="ChEBI" id="CHEBI:83099"/>
        <dbReference type="ChEBI" id="CHEBI:83100"/>
        <dbReference type="EC" id="1.8.1.4"/>
    </reaction>
</comment>
<evidence type="ECO:0000256" key="9">
    <source>
        <dbReference type="ARBA" id="ARBA00023284"/>
    </source>
</evidence>
<evidence type="ECO:0000259" key="15">
    <source>
        <dbReference type="Pfam" id="PF02852"/>
    </source>
</evidence>
<feature type="binding site" evidence="12">
    <location>
        <position position="208"/>
    </location>
    <ligand>
        <name>NAD(+)</name>
        <dbReference type="ChEBI" id="CHEBI:57540"/>
    </ligand>
</feature>
<evidence type="ECO:0000256" key="1">
    <source>
        <dbReference type="ARBA" id="ARBA00007532"/>
    </source>
</evidence>
<comment type="caution">
    <text evidence="17">The sequence shown here is derived from an EMBL/GenBank/DDBJ whole genome shotgun (WGS) entry which is preliminary data.</text>
</comment>
<evidence type="ECO:0000256" key="5">
    <source>
        <dbReference type="ARBA" id="ARBA00022827"/>
    </source>
</evidence>
<dbReference type="NCBIfam" id="TIGR01350">
    <property type="entry name" value="lipoamide_DH"/>
    <property type="match status" value="1"/>
</dbReference>
<comment type="miscellaneous">
    <text evidence="14">The active site is a redox-active disulfide bond.</text>
</comment>
<dbReference type="Proteomes" id="UP000437131">
    <property type="component" value="Unassembled WGS sequence"/>
</dbReference>
<dbReference type="EMBL" id="WMIA01000017">
    <property type="protein sequence ID" value="MTF39770.1"/>
    <property type="molecule type" value="Genomic_DNA"/>
</dbReference>
<keyword evidence="12" id="KW-0547">Nucleotide-binding</keyword>
<dbReference type="InterPro" id="IPR050151">
    <property type="entry name" value="Class-I_Pyr_Nuc-Dis_Oxidored"/>
</dbReference>
<dbReference type="InterPro" id="IPR004099">
    <property type="entry name" value="Pyr_nucl-diS_OxRdtase_dimer"/>
</dbReference>